<name>A0ABV3EVK5_9ACTN</name>
<evidence type="ECO:0000256" key="2">
    <source>
        <dbReference type="ARBA" id="ARBA00023125"/>
    </source>
</evidence>
<evidence type="ECO:0000313" key="6">
    <source>
        <dbReference type="Proteomes" id="UP001551584"/>
    </source>
</evidence>
<protein>
    <submittedName>
        <fullName evidence="5">Winged helix-turn-helix domain-containing protein</fullName>
    </submittedName>
</protein>
<dbReference type="PROSITE" id="PS50949">
    <property type="entry name" value="HTH_GNTR"/>
    <property type="match status" value="1"/>
</dbReference>
<evidence type="ECO:0000256" key="1">
    <source>
        <dbReference type="ARBA" id="ARBA00023015"/>
    </source>
</evidence>
<evidence type="ECO:0000313" key="5">
    <source>
        <dbReference type="EMBL" id="MEU9580205.1"/>
    </source>
</evidence>
<dbReference type="Gene3D" id="1.10.10.10">
    <property type="entry name" value="Winged helix-like DNA-binding domain superfamily/Winged helix DNA-binding domain"/>
    <property type="match status" value="1"/>
</dbReference>
<dbReference type="InterPro" id="IPR036388">
    <property type="entry name" value="WH-like_DNA-bd_sf"/>
</dbReference>
<keyword evidence="2" id="KW-0238">DNA-binding</keyword>
<feature type="domain" description="HTH gntR-type" evidence="4">
    <location>
        <begin position="10"/>
        <end position="78"/>
    </location>
</feature>
<dbReference type="EMBL" id="JBEZNA010000068">
    <property type="protein sequence ID" value="MEU9580205.1"/>
    <property type="molecule type" value="Genomic_DNA"/>
</dbReference>
<proteinExistence type="predicted"/>
<dbReference type="CDD" id="cd07377">
    <property type="entry name" value="WHTH_GntR"/>
    <property type="match status" value="1"/>
</dbReference>
<dbReference type="PANTHER" id="PTHR44846:SF17">
    <property type="entry name" value="GNTR-FAMILY TRANSCRIPTIONAL REGULATOR"/>
    <property type="match status" value="1"/>
</dbReference>
<keyword evidence="6" id="KW-1185">Reference proteome</keyword>
<sequence length="86" mass="9240">MDKINPDSPQYVYEQLASILEAKITSGEYPPGTRLPGELAMTHHYGVGPGTVRRALAILRDAGLVVTRPARGSFVADEPPGERPSP</sequence>
<dbReference type="SMART" id="SM00345">
    <property type="entry name" value="HTH_GNTR"/>
    <property type="match status" value="1"/>
</dbReference>
<dbReference type="Proteomes" id="UP001551584">
    <property type="component" value="Unassembled WGS sequence"/>
</dbReference>
<dbReference type="InterPro" id="IPR000524">
    <property type="entry name" value="Tscrpt_reg_HTH_GntR"/>
</dbReference>
<dbReference type="SUPFAM" id="SSF46785">
    <property type="entry name" value="Winged helix' DNA-binding domain"/>
    <property type="match status" value="1"/>
</dbReference>
<keyword evidence="1" id="KW-0805">Transcription regulation</keyword>
<reference evidence="5 6" key="1">
    <citation type="submission" date="2024-06" db="EMBL/GenBank/DDBJ databases">
        <title>The Natural Products Discovery Center: Release of the First 8490 Sequenced Strains for Exploring Actinobacteria Biosynthetic Diversity.</title>
        <authorList>
            <person name="Kalkreuter E."/>
            <person name="Kautsar S.A."/>
            <person name="Yang D."/>
            <person name="Bader C.D."/>
            <person name="Teijaro C.N."/>
            <person name="Fluegel L."/>
            <person name="Davis C.M."/>
            <person name="Simpson J.R."/>
            <person name="Lauterbach L."/>
            <person name="Steele A.D."/>
            <person name="Gui C."/>
            <person name="Meng S."/>
            <person name="Li G."/>
            <person name="Viehrig K."/>
            <person name="Ye F."/>
            <person name="Su P."/>
            <person name="Kiefer A.F."/>
            <person name="Nichols A."/>
            <person name="Cepeda A.J."/>
            <person name="Yan W."/>
            <person name="Fan B."/>
            <person name="Jiang Y."/>
            <person name="Adhikari A."/>
            <person name="Zheng C.-J."/>
            <person name="Schuster L."/>
            <person name="Cowan T.M."/>
            <person name="Smanski M.J."/>
            <person name="Chevrette M.G."/>
            <person name="De Carvalho L.P.S."/>
            <person name="Shen B."/>
        </authorList>
    </citation>
    <scope>NUCLEOTIDE SEQUENCE [LARGE SCALE GENOMIC DNA]</scope>
    <source>
        <strain evidence="5 6">NPDC048117</strain>
    </source>
</reference>
<dbReference type="RefSeq" id="WP_240958347.1">
    <property type="nucleotide sequence ID" value="NZ_JBEZNA010000068.1"/>
</dbReference>
<accession>A0ABV3EVK5</accession>
<gene>
    <name evidence="5" type="ORF">AB0D95_23575</name>
</gene>
<keyword evidence="3" id="KW-0804">Transcription</keyword>
<dbReference type="InterPro" id="IPR050679">
    <property type="entry name" value="Bact_HTH_transcr_reg"/>
</dbReference>
<dbReference type="Pfam" id="PF00392">
    <property type="entry name" value="GntR"/>
    <property type="match status" value="1"/>
</dbReference>
<comment type="caution">
    <text evidence="5">The sequence shown here is derived from an EMBL/GenBank/DDBJ whole genome shotgun (WGS) entry which is preliminary data.</text>
</comment>
<organism evidence="5 6">
    <name type="scientific">Streptomyces chilikensis</name>
    <dbReference type="NCBI Taxonomy" id="1194079"/>
    <lineage>
        <taxon>Bacteria</taxon>
        <taxon>Bacillati</taxon>
        <taxon>Actinomycetota</taxon>
        <taxon>Actinomycetes</taxon>
        <taxon>Kitasatosporales</taxon>
        <taxon>Streptomycetaceae</taxon>
        <taxon>Streptomyces</taxon>
    </lineage>
</organism>
<dbReference type="PANTHER" id="PTHR44846">
    <property type="entry name" value="MANNOSYL-D-GLYCERATE TRANSPORT/METABOLISM SYSTEM REPRESSOR MNGR-RELATED"/>
    <property type="match status" value="1"/>
</dbReference>
<dbReference type="InterPro" id="IPR036390">
    <property type="entry name" value="WH_DNA-bd_sf"/>
</dbReference>
<evidence type="ECO:0000259" key="4">
    <source>
        <dbReference type="PROSITE" id="PS50949"/>
    </source>
</evidence>
<evidence type="ECO:0000256" key="3">
    <source>
        <dbReference type="ARBA" id="ARBA00023163"/>
    </source>
</evidence>